<keyword evidence="9 15" id="KW-0460">Magnesium</keyword>
<evidence type="ECO:0000256" key="3">
    <source>
        <dbReference type="ARBA" id="ARBA00020324"/>
    </source>
</evidence>
<dbReference type="GO" id="GO:0017108">
    <property type="term" value="F:5'-flap endonuclease activity"/>
    <property type="evidence" value="ECO:0007669"/>
    <property type="project" value="TreeGrafter"/>
</dbReference>
<dbReference type="Proteomes" id="UP001280121">
    <property type="component" value="Unassembled WGS sequence"/>
</dbReference>
<keyword evidence="12 15" id="KW-0539">Nucleus</keyword>
<feature type="repeat" description="TPR" evidence="14">
    <location>
        <begin position="99"/>
        <end position="132"/>
    </location>
</feature>
<dbReference type="GO" id="GO:0004601">
    <property type="term" value="F:peroxidase activity"/>
    <property type="evidence" value="ECO:0007669"/>
    <property type="project" value="InterPro"/>
</dbReference>
<evidence type="ECO:0000259" key="17">
    <source>
        <dbReference type="SMART" id="SM00485"/>
    </source>
</evidence>
<dbReference type="InterPro" id="IPR006086">
    <property type="entry name" value="XPG-I_dom"/>
</dbReference>
<dbReference type="InterPro" id="IPR029060">
    <property type="entry name" value="PIN-like_dom_sf"/>
</dbReference>
<dbReference type="SMART" id="SM00484">
    <property type="entry name" value="XPGI"/>
    <property type="match status" value="1"/>
</dbReference>
<dbReference type="InterPro" id="IPR019734">
    <property type="entry name" value="TPR_rpt"/>
</dbReference>
<dbReference type="EC" id="3.1.-.-" evidence="15"/>
<dbReference type="PROSITE" id="PS00842">
    <property type="entry name" value="XPG_2"/>
    <property type="match status" value="1"/>
</dbReference>
<evidence type="ECO:0000256" key="7">
    <source>
        <dbReference type="ARBA" id="ARBA00022769"/>
    </source>
</evidence>
<dbReference type="InterPro" id="IPR019791">
    <property type="entry name" value="Haem_peroxidase_animal"/>
</dbReference>
<comment type="cofactor">
    <cofactor evidence="15">
        <name>Mg(2+)</name>
        <dbReference type="ChEBI" id="CHEBI:18420"/>
    </cofactor>
    <text evidence="15">Binds 2 magnesium ions per subunit. They probably participate in the reaction catalyzed by the enzyme. May bind an additional third magnesium ion after substrate binding.</text>
</comment>
<dbReference type="GO" id="GO:0046872">
    <property type="term" value="F:metal ion binding"/>
    <property type="evidence" value="ECO:0007669"/>
    <property type="project" value="UniProtKB-UniRule"/>
</dbReference>
<comment type="function">
    <text evidence="15">5'-&gt;3' double-stranded DNA exonuclease which may also possess a cryptic 3'-&gt;5' double-stranded DNA exonuclease activity. Functions in DNA mismatch repair.</text>
</comment>
<dbReference type="FunFam" id="3.40.50.1010:FF:000002">
    <property type="entry name" value="Exonuclease 1, putative"/>
    <property type="match status" value="1"/>
</dbReference>
<sequence length="631" mass="71459">MGIKDLLRFMKTYIKPIHIKKYAGKRVGIDAYSWLHKGAYSCSMELCLNSNSEKKSRYLDYFMHRINLLRHYNITPVVVFDGGNFPCKSATKHERDRKRQANRDLAMEKLKEGNVNTATEYFQKAISITPAMAHQLIQILRSENIEFVVAPYEADAQLAYLSSLEVEKGGIVAVITEDSDLIVFGSLATVFKMDRYGNGEELLLDKVFDSVTCTPSFRSFDKELFIGMCVLAGCDFLPSVPGIGIAKAYSMVSKYRNLERVLSVLKFEKGSQMPEDYPKSFREAVAVFQHARVYDAGIKKIKHLKPLPQQLLQSLNEELDFLGPEIPPSVATAIAEGHLDPISMEAFNCFPNSGYHQDPVAIKTCSRLQRPEITIVSGEETGFIVFSSRKTSEKEITVTDTLMKQDTVSNEKKYLYKGAELQKLVFSLEIDETVKKTSDPGETQLKVPDNNPFKKRKLGEICLDRIKSTTGEVLVVAEEEKLDLLFVNPDTILPDVLKNSHSRKRKFNGSHLDQRENISNQVSVVTEIEDSISEKAMDSQGVNFKPKRVSKGKERKKIEQKKTKTEREVAPYNEFRRSLLMIPISKWEDLTDGEESIEALQEVYGSDMEKLDLQVGLQAEKKIKGFAITHK</sequence>
<dbReference type="CDD" id="cd09901">
    <property type="entry name" value="H3TH_FEN1-like"/>
    <property type="match status" value="1"/>
</dbReference>
<dbReference type="SMART" id="SM00279">
    <property type="entry name" value="HhH2"/>
    <property type="match status" value="1"/>
</dbReference>
<accession>A0AAD9WXY3</accession>
<evidence type="ECO:0000256" key="5">
    <source>
        <dbReference type="ARBA" id="ARBA00022723"/>
    </source>
</evidence>
<name>A0AAD9WXY3_9ROSI</name>
<dbReference type="GO" id="GO:0035312">
    <property type="term" value="F:5'-3' DNA exonuclease activity"/>
    <property type="evidence" value="ECO:0007669"/>
    <property type="project" value="UniProtKB-UniRule"/>
</dbReference>
<dbReference type="PROSITE" id="PS50005">
    <property type="entry name" value="TPR"/>
    <property type="match status" value="1"/>
</dbReference>
<evidence type="ECO:0000256" key="13">
    <source>
        <dbReference type="ARBA" id="ARBA00060210"/>
    </source>
</evidence>
<keyword evidence="15" id="KW-0269">Exonuclease</keyword>
<dbReference type="GO" id="GO:0003677">
    <property type="term" value="F:DNA binding"/>
    <property type="evidence" value="ECO:0007669"/>
    <property type="project" value="UniProtKB-UniRule"/>
</dbReference>
<dbReference type="InterPro" id="IPR006085">
    <property type="entry name" value="XPG_DNA_repair_N"/>
</dbReference>
<reference evidence="18" key="1">
    <citation type="journal article" date="2023" name="Plant J.">
        <title>Genome sequences and population genomics provide insights into the demographic history, inbreeding, and mutation load of two 'living fossil' tree species of Dipteronia.</title>
        <authorList>
            <person name="Feng Y."/>
            <person name="Comes H.P."/>
            <person name="Chen J."/>
            <person name="Zhu S."/>
            <person name="Lu R."/>
            <person name="Zhang X."/>
            <person name="Li P."/>
            <person name="Qiu J."/>
            <person name="Olsen K.M."/>
            <person name="Qiu Y."/>
        </authorList>
    </citation>
    <scope>NUCLEOTIDE SEQUENCE</scope>
    <source>
        <strain evidence="18">KIB01</strain>
    </source>
</reference>
<dbReference type="InterPro" id="IPR008918">
    <property type="entry name" value="HhH2"/>
</dbReference>
<keyword evidence="19" id="KW-1185">Reference proteome</keyword>
<keyword evidence="8 15" id="KW-0378">Hydrolase</keyword>
<gene>
    <name evidence="18" type="ORF">Ddye_015503</name>
</gene>
<comment type="similarity">
    <text evidence="2 15">Belongs to the XPG/RAD2 endonuclease family. EXO1 subfamily.</text>
</comment>
<dbReference type="InterPro" id="IPR044752">
    <property type="entry name" value="PIN-like_EXO1"/>
</dbReference>
<dbReference type="InterPro" id="IPR010255">
    <property type="entry name" value="Haem_peroxidase_sf"/>
</dbReference>
<evidence type="ECO:0000256" key="9">
    <source>
        <dbReference type="ARBA" id="ARBA00022842"/>
    </source>
</evidence>
<comment type="caution">
    <text evidence="18">The sequence shown here is derived from an EMBL/GenBank/DDBJ whole genome shotgun (WGS) entry which is preliminary data.</text>
</comment>
<keyword evidence="15" id="KW-0238">DNA-binding</keyword>
<keyword evidence="5 15" id="KW-0479">Metal-binding</keyword>
<dbReference type="Pfam" id="PF03098">
    <property type="entry name" value="An_peroxidase"/>
    <property type="match status" value="1"/>
</dbReference>
<dbReference type="InterPro" id="IPR019974">
    <property type="entry name" value="XPG_CS"/>
</dbReference>
<dbReference type="AlphaFoldDB" id="A0AAD9WXY3"/>
<dbReference type="PANTHER" id="PTHR11081:SF8">
    <property type="entry name" value="EXONUCLEASE 1"/>
    <property type="match status" value="1"/>
</dbReference>
<keyword evidence="14" id="KW-0802">TPR repeat</keyword>
<feature type="domain" description="XPG N-terminal" evidence="17">
    <location>
        <begin position="1"/>
        <end position="102"/>
    </location>
</feature>
<dbReference type="Gene3D" id="3.40.50.1010">
    <property type="entry name" value="5'-nuclease"/>
    <property type="match status" value="1"/>
</dbReference>
<dbReference type="GO" id="GO:0006281">
    <property type="term" value="P:DNA repair"/>
    <property type="evidence" value="ECO:0007669"/>
    <property type="project" value="UniProtKB-UniRule"/>
</dbReference>
<evidence type="ECO:0000256" key="12">
    <source>
        <dbReference type="ARBA" id="ARBA00023242"/>
    </source>
</evidence>
<dbReference type="EMBL" id="JANJYI010000005">
    <property type="protein sequence ID" value="KAK2648014.1"/>
    <property type="molecule type" value="Genomic_DNA"/>
</dbReference>
<organism evidence="18 19">
    <name type="scientific">Dipteronia dyeriana</name>
    <dbReference type="NCBI Taxonomy" id="168575"/>
    <lineage>
        <taxon>Eukaryota</taxon>
        <taxon>Viridiplantae</taxon>
        <taxon>Streptophyta</taxon>
        <taxon>Embryophyta</taxon>
        <taxon>Tracheophyta</taxon>
        <taxon>Spermatophyta</taxon>
        <taxon>Magnoliopsida</taxon>
        <taxon>eudicotyledons</taxon>
        <taxon>Gunneridae</taxon>
        <taxon>Pentapetalae</taxon>
        <taxon>rosids</taxon>
        <taxon>malvids</taxon>
        <taxon>Sapindales</taxon>
        <taxon>Sapindaceae</taxon>
        <taxon>Hippocastanoideae</taxon>
        <taxon>Acereae</taxon>
        <taxon>Dipteronia</taxon>
    </lineage>
</organism>
<dbReference type="PRINTS" id="PR00853">
    <property type="entry name" value="XPGRADSUPER"/>
</dbReference>
<keyword evidence="6 15" id="KW-0227">DNA damage</keyword>
<evidence type="ECO:0000256" key="1">
    <source>
        <dbReference type="ARBA" id="ARBA00004123"/>
    </source>
</evidence>
<dbReference type="PANTHER" id="PTHR11081">
    <property type="entry name" value="FLAP ENDONUCLEASE FAMILY MEMBER"/>
    <property type="match status" value="1"/>
</dbReference>
<protein>
    <recommendedName>
        <fullName evidence="3 15">Exonuclease 1</fullName>
        <ecNumber evidence="15">3.1.-.-</ecNumber>
    </recommendedName>
</protein>
<comment type="subcellular location">
    <subcellularLocation>
        <location evidence="1 15">Nucleus</location>
    </subcellularLocation>
</comment>
<dbReference type="Pfam" id="PF00752">
    <property type="entry name" value="XPG_N"/>
    <property type="match status" value="1"/>
</dbReference>
<evidence type="ECO:0000256" key="8">
    <source>
        <dbReference type="ARBA" id="ARBA00022801"/>
    </source>
</evidence>
<dbReference type="Pfam" id="PF00867">
    <property type="entry name" value="XPG_I"/>
    <property type="match status" value="1"/>
</dbReference>
<evidence type="ECO:0000259" key="16">
    <source>
        <dbReference type="SMART" id="SM00484"/>
    </source>
</evidence>
<evidence type="ECO:0000256" key="14">
    <source>
        <dbReference type="PROSITE-ProRule" id="PRU00339"/>
    </source>
</evidence>
<dbReference type="SUPFAM" id="SSF88723">
    <property type="entry name" value="PIN domain-like"/>
    <property type="match status" value="1"/>
</dbReference>
<evidence type="ECO:0000256" key="10">
    <source>
        <dbReference type="ARBA" id="ARBA00022881"/>
    </source>
</evidence>
<evidence type="ECO:0000256" key="15">
    <source>
        <dbReference type="RuleBase" id="RU910737"/>
    </source>
</evidence>
<evidence type="ECO:0000256" key="6">
    <source>
        <dbReference type="ARBA" id="ARBA00022763"/>
    </source>
</evidence>
<dbReference type="GO" id="GO:0020037">
    <property type="term" value="F:heme binding"/>
    <property type="evidence" value="ECO:0007669"/>
    <property type="project" value="InterPro"/>
</dbReference>
<evidence type="ECO:0000256" key="4">
    <source>
        <dbReference type="ARBA" id="ARBA00022722"/>
    </source>
</evidence>
<keyword evidence="7 15" id="KW-0228">DNA excision</keyword>
<dbReference type="GO" id="GO:0006979">
    <property type="term" value="P:response to oxidative stress"/>
    <property type="evidence" value="ECO:0007669"/>
    <property type="project" value="InterPro"/>
</dbReference>
<evidence type="ECO:0000313" key="19">
    <source>
        <dbReference type="Proteomes" id="UP001280121"/>
    </source>
</evidence>
<evidence type="ECO:0000256" key="11">
    <source>
        <dbReference type="ARBA" id="ARBA00023204"/>
    </source>
</evidence>
<dbReference type="SUPFAM" id="SSF47807">
    <property type="entry name" value="5' to 3' exonuclease, C-terminal subdomain"/>
    <property type="match status" value="1"/>
</dbReference>
<dbReference type="InterPro" id="IPR037120">
    <property type="entry name" value="Haem_peroxidase_sf_animal"/>
</dbReference>
<keyword evidence="11 15" id="KW-0234">DNA repair</keyword>
<dbReference type="SUPFAM" id="SSF48113">
    <property type="entry name" value="Heme-dependent peroxidases"/>
    <property type="match status" value="1"/>
</dbReference>
<dbReference type="InterPro" id="IPR036279">
    <property type="entry name" value="5-3_exonuclease_C_sf"/>
</dbReference>
<feature type="domain" description="XPG-I" evidence="16">
    <location>
        <begin position="141"/>
        <end position="210"/>
    </location>
</feature>
<dbReference type="SMART" id="SM00485">
    <property type="entry name" value="XPGN"/>
    <property type="match status" value="1"/>
</dbReference>
<keyword evidence="10 15" id="KW-0267">Excision nuclease</keyword>
<proteinExistence type="inferred from homology"/>
<dbReference type="InterPro" id="IPR006084">
    <property type="entry name" value="XPG/Rad2"/>
</dbReference>
<dbReference type="GO" id="GO:0005634">
    <property type="term" value="C:nucleus"/>
    <property type="evidence" value="ECO:0007669"/>
    <property type="project" value="UniProtKB-SubCell"/>
</dbReference>
<dbReference type="Gene3D" id="1.10.150.20">
    <property type="entry name" value="5' to 3' exonuclease, C-terminal subdomain"/>
    <property type="match status" value="1"/>
</dbReference>
<keyword evidence="4 15" id="KW-0540">Nuclease</keyword>
<dbReference type="FunFam" id="1.10.150.20:FF:000011">
    <property type="entry name" value="exonuclease 1"/>
    <property type="match status" value="1"/>
</dbReference>
<dbReference type="CDD" id="cd09857">
    <property type="entry name" value="PIN_EXO1"/>
    <property type="match status" value="1"/>
</dbReference>
<evidence type="ECO:0000313" key="18">
    <source>
        <dbReference type="EMBL" id="KAK2648014.1"/>
    </source>
</evidence>
<comment type="function">
    <text evidence="13">Putative 5'-&gt;3' double-stranded DNA exonuclease which may also contain a cryptic 3'-&gt;5' double-stranded DNA exonuclease activity. May be involved in DNA mismatch repair (MMR).</text>
</comment>
<dbReference type="Gene3D" id="1.10.640.10">
    <property type="entry name" value="Haem peroxidase domain superfamily, animal type"/>
    <property type="match status" value="1"/>
</dbReference>
<evidence type="ECO:0000256" key="2">
    <source>
        <dbReference type="ARBA" id="ARBA00010563"/>
    </source>
</evidence>